<organism evidence="10 11">
    <name type="scientific">Aquamicrobium ahrensii</name>
    <dbReference type="NCBI Taxonomy" id="469551"/>
    <lineage>
        <taxon>Bacteria</taxon>
        <taxon>Pseudomonadati</taxon>
        <taxon>Pseudomonadota</taxon>
        <taxon>Alphaproteobacteria</taxon>
        <taxon>Hyphomicrobiales</taxon>
        <taxon>Phyllobacteriaceae</taxon>
        <taxon>Aquamicrobium</taxon>
    </lineage>
</organism>
<feature type="region of interest" description="Disordered" evidence="8">
    <location>
        <begin position="1"/>
        <end position="20"/>
    </location>
</feature>
<evidence type="ECO:0000256" key="5">
    <source>
        <dbReference type="ARBA" id="ARBA00022989"/>
    </source>
</evidence>
<evidence type="ECO:0000256" key="8">
    <source>
        <dbReference type="SAM" id="MobiDB-lite"/>
    </source>
</evidence>
<dbReference type="Gene3D" id="1.10.3720.10">
    <property type="entry name" value="MetI-like"/>
    <property type="match status" value="1"/>
</dbReference>
<accession>A0ABV2KP52</accession>
<evidence type="ECO:0000313" key="10">
    <source>
        <dbReference type="EMBL" id="MET3662814.1"/>
    </source>
</evidence>
<name>A0ABV2KP52_9HYPH</name>
<feature type="transmembrane region" description="Helical" evidence="7">
    <location>
        <begin position="191"/>
        <end position="222"/>
    </location>
</feature>
<feature type="transmembrane region" description="Helical" evidence="7">
    <location>
        <begin position="123"/>
        <end position="145"/>
    </location>
</feature>
<evidence type="ECO:0000256" key="6">
    <source>
        <dbReference type="ARBA" id="ARBA00023136"/>
    </source>
</evidence>
<keyword evidence="6 7" id="KW-0472">Membrane</keyword>
<gene>
    <name evidence="10" type="ORF">ABID44_003165</name>
</gene>
<dbReference type="Pfam" id="PF00528">
    <property type="entry name" value="BPD_transp_1"/>
    <property type="match status" value="1"/>
</dbReference>
<keyword evidence="11" id="KW-1185">Reference proteome</keyword>
<dbReference type="InterPro" id="IPR035906">
    <property type="entry name" value="MetI-like_sf"/>
</dbReference>
<sequence length="278" mass="29791">MSAQSQTSQGDVEARRTSSSLAGMSPARETLLVWGLQAVILAACLILWEVAARQGWISTFLFASPSRIFDVLTRQFASGQLFNDVKVTTMETVLGFIVGGVGGSIIGLALWYSPLVARLTRPFIAAVGSIPVLAVAPLIIIWFGTDITSKVVIVAFSCVVVSLMSSYSGAQQVDQDEINLMRSFGATRNQIFLKVVVPSSMTWVISGLKLNIGFALIGAIVGEYISSESGVGHSILVGSANFAIDTVLAGLLVVMILVTCFNAIVRVLERWILPWKYA</sequence>
<feature type="transmembrane region" description="Helical" evidence="7">
    <location>
        <begin position="242"/>
        <end position="265"/>
    </location>
</feature>
<evidence type="ECO:0000256" key="3">
    <source>
        <dbReference type="ARBA" id="ARBA00022475"/>
    </source>
</evidence>
<feature type="transmembrane region" description="Helical" evidence="7">
    <location>
        <begin position="151"/>
        <end position="170"/>
    </location>
</feature>
<feature type="domain" description="ABC transmembrane type-1" evidence="9">
    <location>
        <begin position="81"/>
        <end position="265"/>
    </location>
</feature>
<evidence type="ECO:0000256" key="7">
    <source>
        <dbReference type="RuleBase" id="RU363032"/>
    </source>
</evidence>
<keyword evidence="3" id="KW-1003">Cell membrane</keyword>
<dbReference type="InterPro" id="IPR000515">
    <property type="entry name" value="MetI-like"/>
</dbReference>
<feature type="transmembrane region" description="Helical" evidence="7">
    <location>
        <begin position="93"/>
        <end position="111"/>
    </location>
</feature>
<comment type="caution">
    <text evidence="10">The sequence shown here is derived from an EMBL/GenBank/DDBJ whole genome shotgun (WGS) entry which is preliminary data.</text>
</comment>
<comment type="similarity">
    <text evidence="7">Belongs to the binding-protein-dependent transport system permease family.</text>
</comment>
<dbReference type="Proteomes" id="UP001549143">
    <property type="component" value="Unassembled WGS sequence"/>
</dbReference>
<evidence type="ECO:0000313" key="11">
    <source>
        <dbReference type="Proteomes" id="UP001549143"/>
    </source>
</evidence>
<feature type="compositionally biased region" description="Polar residues" evidence="8">
    <location>
        <begin position="1"/>
        <end position="10"/>
    </location>
</feature>
<keyword evidence="2 7" id="KW-0813">Transport</keyword>
<dbReference type="CDD" id="cd06261">
    <property type="entry name" value="TM_PBP2"/>
    <property type="match status" value="1"/>
</dbReference>
<reference evidence="10 11" key="1">
    <citation type="submission" date="2024-06" db="EMBL/GenBank/DDBJ databases">
        <title>Genomic Encyclopedia of Type Strains, Phase IV (KMG-IV): sequencing the most valuable type-strain genomes for metagenomic binning, comparative biology and taxonomic classification.</title>
        <authorList>
            <person name="Goeker M."/>
        </authorList>
    </citation>
    <scope>NUCLEOTIDE SEQUENCE [LARGE SCALE GENOMIC DNA]</scope>
    <source>
        <strain evidence="10 11">DSM 19730</strain>
    </source>
</reference>
<evidence type="ECO:0000256" key="4">
    <source>
        <dbReference type="ARBA" id="ARBA00022692"/>
    </source>
</evidence>
<proteinExistence type="inferred from homology"/>
<dbReference type="EMBL" id="JBEPMN010000015">
    <property type="protein sequence ID" value="MET3662814.1"/>
    <property type="molecule type" value="Genomic_DNA"/>
</dbReference>
<keyword evidence="5 7" id="KW-1133">Transmembrane helix</keyword>
<dbReference type="PROSITE" id="PS50928">
    <property type="entry name" value="ABC_TM1"/>
    <property type="match status" value="1"/>
</dbReference>
<dbReference type="SUPFAM" id="SSF161098">
    <property type="entry name" value="MetI-like"/>
    <property type="match status" value="1"/>
</dbReference>
<feature type="transmembrane region" description="Helical" evidence="7">
    <location>
        <begin position="31"/>
        <end position="51"/>
    </location>
</feature>
<evidence type="ECO:0000256" key="1">
    <source>
        <dbReference type="ARBA" id="ARBA00004651"/>
    </source>
</evidence>
<dbReference type="RefSeq" id="WP_354152654.1">
    <property type="nucleotide sequence ID" value="NZ_JBEPMN010000015.1"/>
</dbReference>
<keyword evidence="4 7" id="KW-0812">Transmembrane</keyword>
<dbReference type="PANTHER" id="PTHR30151:SF19">
    <property type="entry name" value="ABC TRANSPORTER PERMEASE"/>
    <property type="match status" value="1"/>
</dbReference>
<comment type="subcellular location">
    <subcellularLocation>
        <location evidence="1 7">Cell membrane</location>
        <topology evidence="1 7">Multi-pass membrane protein</topology>
    </subcellularLocation>
</comment>
<protein>
    <submittedName>
        <fullName evidence="10">NitT/TauT family transport system permease protein</fullName>
    </submittedName>
</protein>
<evidence type="ECO:0000256" key="2">
    <source>
        <dbReference type="ARBA" id="ARBA00022448"/>
    </source>
</evidence>
<dbReference type="PANTHER" id="PTHR30151">
    <property type="entry name" value="ALKANE SULFONATE ABC TRANSPORTER-RELATED, MEMBRANE SUBUNIT"/>
    <property type="match status" value="1"/>
</dbReference>
<evidence type="ECO:0000259" key="9">
    <source>
        <dbReference type="PROSITE" id="PS50928"/>
    </source>
</evidence>